<comment type="similarity">
    <text evidence="4 5 7">Belongs to the succinate/malate CoA ligase alpha subunit family.</text>
</comment>
<dbReference type="InterPro" id="IPR005811">
    <property type="entry name" value="SUCC_ACL_C"/>
</dbReference>
<dbReference type="Gene3D" id="3.40.50.720">
    <property type="entry name" value="NAD(P)-binding Rossmann-like Domain"/>
    <property type="match status" value="1"/>
</dbReference>
<evidence type="ECO:0000313" key="11">
    <source>
        <dbReference type="Proteomes" id="UP000262607"/>
    </source>
</evidence>
<dbReference type="HAMAP" id="MF_01988">
    <property type="entry name" value="Succ_CoA_alpha"/>
    <property type="match status" value="1"/>
</dbReference>
<comment type="catalytic activity">
    <reaction evidence="5 8">
        <text>succinate + ATP + CoA = succinyl-CoA + ADP + phosphate</text>
        <dbReference type="Rhea" id="RHEA:17661"/>
        <dbReference type="ChEBI" id="CHEBI:30031"/>
        <dbReference type="ChEBI" id="CHEBI:30616"/>
        <dbReference type="ChEBI" id="CHEBI:43474"/>
        <dbReference type="ChEBI" id="CHEBI:57287"/>
        <dbReference type="ChEBI" id="CHEBI:57292"/>
        <dbReference type="ChEBI" id="CHEBI:456216"/>
        <dbReference type="EC" id="6.2.1.5"/>
    </reaction>
</comment>
<feature type="active site" description="Tele-phosphohistidine intermediate" evidence="5 6">
    <location>
        <position position="249"/>
    </location>
</feature>
<feature type="binding site" evidence="5">
    <location>
        <position position="160"/>
    </location>
    <ligand>
        <name>substrate</name>
        <note>ligand shared with subunit beta</note>
    </ligand>
</feature>
<dbReference type="EC" id="6.2.1.5" evidence="5"/>
<evidence type="ECO:0000256" key="6">
    <source>
        <dbReference type="PIRSR" id="PIRSR001553-1"/>
    </source>
</evidence>
<dbReference type="SUPFAM" id="SSF52210">
    <property type="entry name" value="Succinyl-CoA synthetase domains"/>
    <property type="match status" value="1"/>
</dbReference>
<evidence type="ECO:0000256" key="8">
    <source>
        <dbReference type="RuleBase" id="RU000699"/>
    </source>
</evidence>
<keyword evidence="1 5" id="KW-0816">Tricarboxylic acid cycle</keyword>
<evidence type="ECO:0000256" key="3">
    <source>
        <dbReference type="ARBA" id="ARBA00022741"/>
    </source>
</evidence>
<dbReference type="Pfam" id="PF02629">
    <property type="entry name" value="CoA_binding"/>
    <property type="match status" value="1"/>
</dbReference>
<dbReference type="GO" id="GO:0004775">
    <property type="term" value="F:succinate-CoA ligase (ADP-forming) activity"/>
    <property type="evidence" value="ECO:0007669"/>
    <property type="project" value="UniProtKB-UniRule"/>
</dbReference>
<dbReference type="InterPro" id="IPR016102">
    <property type="entry name" value="Succinyl-CoA_synth-like"/>
</dbReference>
<comment type="function">
    <text evidence="5 8">Succinyl-CoA synthetase functions in the citric acid cycle (TCA), coupling the hydrolysis of succinyl-CoA to the synthesis of either ATP or GTP and thus represents the only step of substrate-level phosphorylation in the TCA. The alpha subunit of the enzyme binds the substrates coenzyme A and phosphate, while succinate binding and nucleotide specificity is provided by the beta subunit.</text>
</comment>
<feature type="domain" description="CoA-binding" evidence="9">
    <location>
        <begin position="4"/>
        <end position="100"/>
    </location>
</feature>
<protein>
    <recommendedName>
        <fullName evidence="5">Succinate--CoA ligase [ADP-forming] subunit alpha</fullName>
        <ecNumber evidence="5">6.2.1.5</ecNumber>
    </recommendedName>
    <alternativeName>
        <fullName evidence="5">Succinyl-CoA synthetase subunit alpha</fullName>
        <shortName evidence="5">SCS-alpha</shortName>
    </alternativeName>
</protein>
<dbReference type="GO" id="GO:0009361">
    <property type="term" value="C:succinate-CoA ligase complex (ADP-forming)"/>
    <property type="evidence" value="ECO:0007669"/>
    <property type="project" value="TreeGrafter"/>
</dbReference>
<evidence type="ECO:0000313" key="10">
    <source>
        <dbReference type="EMBL" id="BBA18039.1"/>
    </source>
</evidence>
<comment type="subunit">
    <text evidence="5 8">Heterotetramer of two alpha and two beta subunits.</text>
</comment>
<gene>
    <name evidence="5 10" type="primary">sucD</name>
    <name evidence="10" type="ORF">CPU2_564</name>
</gene>
<evidence type="ECO:0000259" key="9">
    <source>
        <dbReference type="SMART" id="SM00881"/>
    </source>
</evidence>
<keyword evidence="2 5" id="KW-0436">Ligase</keyword>
<dbReference type="GO" id="GO:0004776">
    <property type="term" value="F:succinate-CoA ligase (GDP-forming) activity"/>
    <property type="evidence" value="ECO:0007669"/>
    <property type="project" value="TreeGrafter"/>
</dbReference>
<dbReference type="Pfam" id="PF00549">
    <property type="entry name" value="Ligase_CoA"/>
    <property type="match status" value="1"/>
</dbReference>
<name>A0AAD1FRK7_9FLAO</name>
<dbReference type="InterPro" id="IPR003781">
    <property type="entry name" value="CoA-bd"/>
</dbReference>
<comment type="catalytic activity">
    <reaction evidence="5">
        <text>GTP + succinate + CoA = succinyl-CoA + GDP + phosphate</text>
        <dbReference type="Rhea" id="RHEA:22120"/>
        <dbReference type="ChEBI" id="CHEBI:30031"/>
        <dbReference type="ChEBI" id="CHEBI:37565"/>
        <dbReference type="ChEBI" id="CHEBI:43474"/>
        <dbReference type="ChEBI" id="CHEBI:57287"/>
        <dbReference type="ChEBI" id="CHEBI:57292"/>
        <dbReference type="ChEBI" id="CHEBI:58189"/>
    </reaction>
</comment>
<dbReference type="InterPro" id="IPR036291">
    <property type="entry name" value="NAD(P)-bd_dom_sf"/>
</dbReference>
<feature type="binding site" evidence="5">
    <location>
        <begin position="96"/>
        <end position="98"/>
    </location>
    <ligand>
        <name>CoA</name>
        <dbReference type="ChEBI" id="CHEBI:57287"/>
    </ligand>
</feature>
<dbReference type="PANTHER" id="PTHR11117">
    <property type="entry name" value="SUCCINYL-COA LIGASE SUBUNIT ALPHA"/>
    <property type="match status" value="1"/>
</dbReference>
<dbReference type="PIRSF" id="PIRSF001553">
    <property type="entry name" value="SucCS_alpha"/>
    <property type="match status" value="1"/>
</dbReference>
<dbReference type="GO" id="GO:0000166">
    <property type="term" value="F:nucleotide binding"/>
    <property type="evidence" value="ECO:0007669"/>
    <property type="project" value="UniProtKB-KW"/>
</dbReference>
<dbReference type="FunFam" id="3.40.50.720:FF:000277">
    <property type="entry name" value="Succinate--CoA ligase [ADP-forming] subunit alpha"/>
    <property type="match status" value="1"/>
</dbReference>
<dbReference type="NCBIfam" id="TIGR01019">
    <property type="entry name" value="sucCoAalpha"/>
    <property type="match status" value="1"/>
</dbReference>
<evidence type="ECO:0000256" key="5">
    <source>
        <dbReference type="HAMAP-Rule" id="MF_01988"/>
    </source>
</evidence>
<proteinExistence type="inferred from homology"/>
<dbReference type="Gene3D" id="3.40.50.261">
    <property type="entry name" value="Succinyl-CoA synthetase domains"/>
    <property type="match status" value="1"/>
</dbReference>
<evidence type="ECO:0000256" key="7">
    <source>
        <dbReference type="RuleBase" id="RU000677"/>
    </source>
</evidence>
<sequence length="295" mass="31586">MSILIDKNIRVIVQGLTGKEGLFHTERMINYGTTVVGGVTPGKGGKIYLGVPIFNTMYEAVNNTGGNVSVIFVPSLFASDAMMEAISMNIKVIVCITEGIPVLDMIRVKYFLKGKISRLIGPNCPGIISPKKSKVGIMPNLVFNKKGGVGIISRSGTLTYEAADQIITYGYGISTAIGIGGDPIIGMNIQEIVELFLKDNETKCIVIIGEIGGKLEIDAAEWIKKSKNKKPIIGFIAGKTAPKGRTMGHAGAIIGSTSETAKVKMNIMKKCGIHIVLSLAYIGMKVNEVLHDNEK</sequence>
<evidence type="ECO:0000256" key="4">
    <source>
        <dbReference type="ARBA" id="ARBA00060724"/>
    </source>
</evidence>
<dbReference type="RefSeq" id="WP_110548506.1">
    <property type="nucleotide sequence ID" value="NZ_AP014610.1"/>
</dbReference>
<dbReference type="PRINTS" id="PR01798">
    <property type="entry name" value="SCOASYNTHASE"/>
</dbReference>
<dbReference type="GeneID" id="66556504"/>
<dbReference type="NCBIfam" id="NF004230">
    <property type="entry name" value="PRK05678.1"/>
    <property type="match status" value="1"/>
</dbReference>
<dbReference type="EMBL" id="AP014610">
    <property type="protein sequence ID" value="BBA18039.1"/>
    <property type="molecule type" value="Genomic_DNA"/>
</dbReference>
<dbReference type="InterPro" id="IPR005810">
    <property type="entry name" value="CoA_lig_alpha"/>
</dbReference>
<dbReference type="InterPro" id="IPR033847">
    <property type="entry name" value="Citrt_syn/SCS-alpha_CS"/>
</dbReference>
<dbReference type="Proteomes" id="UP000262607">
    <property type="component" value="Chromosome"/>
</dbReference>
<dbReference type="SUPFAM" id="SSF51735">
    <property type="entry name" value="NAD(P)-binding Rossmann-fold domains"/>
    <property type="match status" value="1"/>
</dbReference>
<comment type="pathway">
    <text evidence="5 8">Carbohydrate metabolism; tricarboxylic acid cycle; succinate from succinyl-CoA (ligase route): step 1/1.</text>
</comment>
<accession>A0AAD1FRK7</accession>
<evidence type="ECO:0000256" key="1">
    <source>
        <dbReference type="ARBA" id="ARBA00022532"/>
    </source>
</evidence>
<dbReference type="PROSITE" id="PS00399">
    <property type="entry name" value="SUCCINYL_COA_LIG_2"/>
    <property type="match status" value="1"/>
</dbReference>
<dbReference type="SMART" id="SM00881">
    <property type="entry name" value="CoA_binding"/>
    <property type="match status" value="1"/>
</dbReference>
<keyword evidence="3 5" id="KW-0547">Nucleotide-binding</keyword>
<dbReference type="InterPro" id="IPR017440">
    <property type="entry name" value="Cit_synth/succinyl-CoA_lig_AS"/>
</dbReference>
<feature type="binding site" evidence="5">
    <location>
        <position position="43"/>
    </location>
    <ligand>
        <name>CoA</name>
        <dbReference type="ChEBI" id="CHEBI:57287"/>
    </ligand>
</feature>
<evidence type="ECO:0000256" key="2">
    <source>
        <dbReference type="ARBA" id="ARBA00022598"/>
    </source>
</evidence>
<dbReference type="PROSITE" id="PS01216">
    <property type="entry name" value="SUCCINYL_COA_LIG_1"/>
    <property type="match status" value="1"/>
</dbReference>
<organism evidence="10 11">
    <name type="scientific">Blattabacterium punctulatus CPU2</name>
    <dbReference type="NCBI Taxonomy" id="1457032"/>
    <lineage>
        <taxon>Bacteria</taxon>
        <taxon>Pseudomonadati</taxon>
        <taxon>Bacteroidota</taxon>
        <taxon>Flavobacteriia</taxon>
        <taxon>Flavobacteriales</taxon>
        <taxon>Blattabacteriaceae</taxon>
        <taxon>Blattabacterium</taxon>
    </lineage>
</organism>
<reference evidence="10 11" key="1">
    <citation type="submission" date="2014-06" db="EMBL/GenBank/DDBJ databases">
        <title>Genome sequence of the intracellular symbiont Blattabacterium cuenoti, strain CPU2 from the wood feeding cockroach Cryptocercus punctulatus.</title>
        <authorList>
            <person name="Kinjo Y."/>
            <person name="Ohkuma M."/>
            <person name="Tokuda G."/>
        </authorList>
    </citation>
    <scope>NUCLEOTIDE SEQUENCE [LARGE SCALE GENOMIC DNA]</scope>
    <source>
        <strain evidence="10 11">CPU2</strain>
    </source>
</reference>
<feature type="binding site" evidence="5">
    <location>
        <begin position="17"/>
        <end position="20"/>
    </location>
    <ligand>
        <name>CoA</name>
        <dbReference type="ChEBI" id="CHEBI:57287"/>
    </ligand>
</feature>
<dbReference type="PANTHER" id="PTHR11117:SF2">
    <property type="entry name" value="SUCCINATE--COA LIGASE [ADP_GDP-FORMING] SUBUNIT ALPHA, MITOCHONDRIAL"/>
    <property type="match status" value="1"/>
</dbReference>
<dbReference type="AlphaFoldDB" id="A0AAD1FRK7"/>
<dbReference type="GO" id="GO:0006099">
    <property type="term" value="P:tricarboxylic acid cycle"/>
    <property type="evidence" value="ECO:0007669"/>
    <property type="project" value="UniProtKB-UniRule"/>
</dbReference>